<evidence type="ECO:0000256" key="2">
    <source>
        <dbReference type="ARBA" id="ARBA00022448"/>
    </source>
</evidence>
<feature type="transmembrane region" description="Helical" evidence="9">
    <location>
        <begin position="189"/>
        <end position="207"/>
    </location>
</feature>
<dbReference type="Gene3D" id="1.20.1560.10">
    <property type="entry name" value="ABC transporter type 1, transmembrane domain"/>
    <property type="match status" value="1"/>
</dbReference>
<dbReference type="Gene3D" id="3.40.50.300">
    <property type="entry name" value="P-loop containing nucleotide triphosphate hydrolases"/>
    <property type="match status" value="1"/>
</dbReference>
<dbReference type="GO" id="GO:0005886">
    <property type="term" value="C:plasma membrane"/>
    <property type="evidence" value="ECO:0007669"/>
    <property type="project" value="UniProtKB-SubCell"/>
</dbReference>
<dbReference type="AlphaFoldDB" id="A0A1M5HG83"/>
<keyword evidence="6 12" id="KW-0067">ATP-binding</keyword>
<keyword evidence="2" id="KW-0813">Transport</keyword>
<feature type="transmembrane region" description="Helical" evidence="9">
    <location>
        <begin position="311"/>
        <end position="332"/>
    </location>
</feature>
<evidence type="ECO:0000256" key="8">
    <source>
        <dbReference type="ARBA" id="ARBA00023136"/>
    </source>
</evidence>
<evidence type="ECO:0000256" key="7">
    <source>
        <dbReference type="ARBA" id="ARBA00022989"/>
    </source>
</evidence>
<keyword evidence="4 9" id="KW-0812">Transmembrane</keyword>
<evidence type="ECO:0000256" key="5">
    <source>
        <dbReference type="ARBA" id="ARBA00022741"/>
    </source>
</evidence>
<dbReference type="PROSITE" id="PS50893">
    <property type="entry name" value="ABC_TRANSPORTER_2"/>
    <property type="match status" value="1"/>
</dbReference>
<evidence type="ECO:0000256" key="9">
    <source>
        <dbReference type="SAM" id="Phobius"/>
    </source>
</evidence>
<feature type="transmembrane region" description="Helical" evidence="9">
    <location>
        <begin position="272"/>
        <end position="299"/>
    </location>
</feature>
<keyword evidence="3" id="KW-1003">Cell membrane</keyword>
<evidence type="ECO:0000259" key="10">
    <source>
        <dbReference type="PROSITE" id="PS50893"/>
    </source>
</evidence>
<dbReference type="InterPro" id="IPR027417">
    <property type="entry name" value="P-loop_NTPase"/>
</dbReference>
<dbReference type="EMBL" id="FQUO01000019">
    <property type="protein sequence ID" value="SHG14976.1"/>
    <property type="molecule type" value="Genomic_DNA"/>
</dbReference>
<feature type="transmembrane region" description="Helical" evidence="9">
    <location>
        <begin position="80"/>
        <end position="106"/>
    </location>
</feature>
<dbReference type="GO" id="GO:0015421">
    <property type="term" value="F:ABC-type oligopeptide transporter activity"/>
    <property type="evidence" value="ECO:0007669"/>
    <property type="project" value="TreeGrafter"/>
</dbReference>
<dbReference type="SUPFAM" id="SSF90123">
    <property type="entry name" value="ABC transporter transmembrane region"/>
    <property type="match status" value="1"/>
</dbReference>
<dbReference type="PANTHER" id="PTHR43394:SF1">
    <property type="entry name" value="ATP-BINDING CASSETTE SUB-FAMILY B MEMBER 10, MITOCHONDRIAL"/>
    <property type="match status" value="1"/>
</dbReference>
<dbReference type="InterPro" id="IPR011527">
    <property type="entry name" value="ABC1_TM_dom"/>
</dbReference>
<feature type="domain" description="ABC transmembrane type-1" evidence="11">
    <location>
        <begin position="19"/>
        <end position="334"/>
    </location>
</feature>
<dbReference type="SUPFAM" id="SSF52540">
    <property type="entry name" value="P-loop containing nucleoside triphosphate hydrolases"/>
    <property type="match status" value="1"/>
</dbReference>
<proteinExistence type="predicted"/>
<dbReference type="InterPro" id="IPR039421">
    <property type="entry name" value="Type_1_exporter"/>
</dbReference>
<keyword evidence="7 9" id="KW-1133">Transmembrane helix</keyword>
<feature type="domain" description="ABC transporter" evidence="10">
    <location>
        <begin position="367"/>
        <end position="602"/>
    </location>
</feature>
<protein>
    <submittedName>
        <fullName evidence="12">ATP-binding cassette, subfamily B</fullName>
    </submittedName>
</protein>
<keyword evidence="13" id="KW-1185">Reference proteome</keyword>
<dbReference type="InterPro" id="IPR036640">
    <property type="entry name" value="ABC1_TM_sf"/>
</dbReference>
<evidence type="ECO:0000259" key="11">
    <source>
        <dbReference type="PROSITE" id="PS50929"/>
    </source>
</evidence>
<dbReference type="SMART" id="SM00382">
    <property type="entry name" value="AAA"/>
    <property type="match status" value="1"/>
</dbReference>
<dbReference type="CDD" id="cd18541">
    <property type="entry name" value="ABC_6TM_TmrB_like"/>
    <property type="match status" value="1"/>
</dbReference>
<organism evidence="12 13">
    <name type="scientific">Cnuella takakiae</name>
    <dbReference type="NCBI Taxonomy" id="1302690"/>
    <lineage>
        <taxon>Bacteria</taxon>
        <taxon>Pseudomonadati</taxon>
        <taxon>Bacteroidota</taxon>
        <taxon>Chitinophagia</taxon>
        <taxon>Chitinophagales</taxon>
        <taxon>Chitinophagaceae</taxon>
        <taxon>Cnuella</taxon>
    </lineage>
</organism>
<dbReference type="GO" id="GO:0016887">
    <property type="term" value="F:ATP hydrolysis activity"/>
    <property type="evidence" value="ECO:0007669"/>
    <property type="project" value="InterPro"/>
</dbReference>
<keyword evidence="8 9" id="KW-0472">Membrane</keyword>
<dbReference type="InterPro" id="IPR003593">
    <property type="entry name" value="AAA+_ATPase"/>
</dbReference>
<evidence type="ECO:0000256" key="4">
    <source>
        <dbReference type="ARBA" id="ARBA00022692"/>
    </source>
</evidence>
<evidence type="ECO:0000256" key="3">
    <source>
        <dbReference type="ARBA" id="ARBA00022475"/>
    </source>
</evidence>
<evidence type="ECO:0000256" key="1">
    <source>
        <dbReference type="ARBA" id="ARBA00004651"/>
    </source>
</evidence>
<dbReference type="RefSeq" id="WP_073047161.1">
    <property type="nucleotide sequence ID" value="NZ_FQUO01000019.1"/>
</dbReference>
<sequence>MKHLSAVNKYFWKYRFRLVVGIFFILVSNYFGILAPQVTGFIIDFVQRSLQLPGYRQHDNVRAYDVLVQQFIHWVEGLQYSVAGIVAIVGITIILLALLRGLFMFFMRQTIIVMSRHIEYNQKNEVFGHYQQLDAAFYKANSTGDLMSRMSEDVSKVRMYTGPAVMYVVNLVSVICFCLYFMFRRDVALTLYVLAPLPLLAGTIYFVNTIIHRKSEQLQATLSSLTTNAQQSYAGIRVIKSFAQESAMYRFFEDNSLNYRSRATELAKIEALYFPSMTLFIGLSTLVTIMVGGLAYINGSSNIGVDTIVEFVIYINMLTFPVSAIGWTASMIQRAAASQKRLNEFLLTQPAIVHEPGAPKPAISGEIRFEGVNFVYPNTGIQALKDFTLHIKAGEKVAFVGRTGSGKTTLAQLLLRLFDPTSGSILLGNQNIQNIDLAHLRRNIGYVPQDGFLFSDTVAQNIAFGEWQASQERVAAAAHTAVVDEEIKGFAKGYETIVGERGVTLSGGQKQRVSIARALLKDAPVLILDDSLSAVDTRTEKTILERLDQYWQHKTAIIITHRIFRHLQFDKIVVLDEGRIAEIGTHESLVNRGGLYAELFAQQQKGDDVANN</sequence>
<keyword evidence="5" id="KW-0547">Nucleotide-binding</keyword>
<dbReference type="PROSITE" id="PS00211">
    <property type="entry name" value="ABC_TRANSPORTER_1"/>
    <property type="match status" value="1"/>
</dbReference>
<name>A0A1M5HG83_9BACT</name>
<reference evidence="12 13" key="1">
    <citation type="submission" date="2016-11" db="EMBL/GenBank/DDBJ databases">
        <authorList>
            <person name="Jaros S."/>
            <person name="Januszkiewicz K."/>
            <person name="Wedrychowicz H."/>
        </authorList>
    </citation>
    <scope>NUCLEOTIDE SEQUENCE [LARGE SCALE GENOMIC DNA]</scope>
    <source>
        <strain evidence="12 13">DSM 26897</strain>
    </source>
</reference>
<evidence type="ECO:0000256" key="6">
    <source>
        <dbReference type="ARBA" id="ARBA00022840"/>
    </source>
</evidence>
<dbReference type="FunFam" id="3.40.50.300:FF:000221">
    <property type="entry name" value="Multidrug ABC transporter ATP-binding protein"/>
    <property type="match status" value="1"/>
</dbReference>
<comment type="subcellular location">
    <subcellularLocation>
        <location evidence="1">Cell membrane</location>
        <topology evidence="1">Multi-pass membrane protein</topology>
    </subcellularLocation>
</comment>
<dbReference type="Pfam" id="PF00005">
    <property type="entry name" value="ABC_tran"/>
    <property type="match status" value="1"/>
</dbReference>
<feature type="transmembrane region" description="Helical" evidence="9">
    <location>
        <begin position="164"/>
        <end position="183"/>
    </location>
</feature>
<feature type="transmembrane region" description="Helical" evidence="9">
    <location>
        <begin position="20"/>
        <end position="43"/>
    </location>
</feature>
<dbReference type="OrthoDB" id="9780296at2"/>
<dbReference type="Proteomes" id="UP000184368">
    <property type="component" value="Unassembled WGS sequence"/>
</dbReference>
<dbReference type="PROSITE" id="PS50929">
    <property type="entry name" value="ABC_TM1F"/>
    <property type="match status" value="1"/>
</dbReference>
<dbReference type="InterPro" id="IPR003439">
    <property type="entry name" value="ABC_transporter-like_ATP-bd"/>
</dbReference>
<dbReference type="InterPro" id="IPR017871">
    <property type="entry name" value="ABC_transporter-like_CS"/>
</dbReference>
<evidence type="ECO:0000313" key="12">
    <source>
        <dbReference type="EMBL" id="SHG14976.1"/>
    </source>
</evidence>
<accession>A0A1M5HG83</accession>
<dbReference type="GO" id="GO:0005524">
    <property type="term" value="F:ATP binding"/>
    <property type="evidence" value="ECO:0007669"/>
    <property type="project" value="UniProtKB-KW"/>
</dbReference>
<evidence type="ECO:0000313" key="13">
    <source>
        <dbReference type="Proteomes" id="UP000184368"/>
    </source>
</evidence>
<gene>
    <name evidence="12" type="ORF">SAMN05444008_11944</name>
</gene>
<dbReference type="STRING" id="1302690.BUE76_13920"/>
<dbReference type="PANTHER" id="PTHR43394">
    <property type="entry name" value="ATP-DEPENDENT PERMEASE MDL1, MITOCHONDRIAL"/>
    <property type="match status" value="1"/>
</dbReference>
<dbReference type="Pfam" id="PF00664">
    <property type="entry name" value="ABC_membrane"/>
    <property type="match status" value="1"/>
</dbReference>